<dbReference type="GO" id="GO:0042597">
    <property type="term" value="C:periplasmic space"/>
    <property type="evidence" value="ECO:0007669"/>
    <property type="project" value="UniProtKB-SubCell"/>
</dbReference>
<organism evidence="10 11">
    <name type="scientific">Rhizobium favelukesii</name>
    <dbReference type="NCBI Taxonomy" id="348824"/>
    <lineage>
        <taxon>Bacteria</taxon>
        <taxon>Pseudomonadati</taxon>
        <taxon>Pseudomonadota</taxon>
        <taxon>Alphaproteobacteria</taxon>
        <taxon>Hyphomicrobiales</taxon>
        <taxon>Rhizobiaceae</taxon>
        <taxon>Rhizobium/Agrobacterium group</taxon>
        <taxon>Rhizobium</taxon>
    </lineage>
</organism>
<evidence type="ECO:0000256" key="2">
    <source>
        <dbReference type="ARBA" id="ARBA00008520"/>
    </source>
</evidence>
<feature type="signal peptide" evidence="9">
    <location>
        <begin position="1"/>
        <end position="27"/>
    </location>
</feature>
<keyword evidence="11" id="KW-1185">Reference proteome</keyword>
<dbReference type="PROSITE" id="PS51318">
    <property type="entry name" value="TAT"/>
    <property type="match status" value="1"/>
</dbReference>
<dbReference type="Pfam" id="PF13416">
    <property type="entry name" value="SBP_bac_8"/>
    <property type="match status" value="1"/>
</dbReference>
<dbReference type="KEGG" id="rhl:LPU83_pLPU83d_1859"/>
<dbReference type="CDD" id="cd13585">
    <property type="entry name" value="PBP2_TMBP_like"/>
    <property type="match status" value="1"/>
</dbReference>
<keyword evidence="5" id="KW-0574">Periplasm</keyword>
<name>W6RR95_9HYPH</name>
<dbReference type="AlphaFoldDB" id="W6RR95"/>
<geneLocation type="plasmid" evidence="10 11">
    <name>pLPU83d</name>
</geneLocation>
<accession>W6RR95</accession>
<evidence type="ECO:0000256" key="7">
    <source>
        <dbReference type="ARBA" id="ARBA00023139"/>
    </source>
</evidence>
<reference evidence="10" key="1">
    <citation type="submission" date="2013-11" db="EMBL/GenBank/DDBJ databases">
        <title>Draft genome sequence of the broad-host-range Rhizobium sp. LPU83 strain, a member of the low-genetic diversity Oregon-like Rhizobium sp. group.</title>
        <authorList>
            <person name="Wibberg D."/>
            <person name="Puehler A."/>
            <person name="Schlueter A."/>
        </authorList>
    </citation>
    <scope>NUCLEOTIDE SEQUENCE [LARGE SCALE GENOMIC DNA]</scope>
    <source>
        <strain evidence="10">LPU83</strain>
        <plasmid evidence="10">pLPU83d</plasmid>
    </source>
</reference>
<dbReference type="PATRIC" id="fig|348824.6.peg.7619"/>
<evidence type="ECO:0000256" key="8">
    <source>
        <dbReference type="ARBA" id="ARBA00023288"/>
    </source>
</evidence>
<dbReference type="SUPFAM" id="SSF53850">
    <property type="entry name" value="Periplasmic binding protein-like II"/>
    <property type="match status" value="1"/>
</dbReference>
<gene>
    <name evidence="10" type="ORF">LPU83_pLPU83d_1859</name>
</gene>
<comment type="subcellular location">
    <subcellularLocation>
        <location evidence="1">Periplasm</location>
    </subcellularLocation>
</comment>
<evidence type="ECO:0000256" key="1">
    <source>
        <dbReference type="ARBA" id="ARBA00004418"/>
    </source>
</evidence>
<keyword evidence="8" id="KW-0449">Lipoprotein</keyword>
<evidence type="ECO:0000256" key="5">
    <source>
        <dbReference type="ARBA" id="ARBA00022764"/>
    </source>
</evidence>
<sequence>MQISRRRLLQTSAISAAIVTLPQWALAQSQTLTTYNWGTPEEGAAYAKAFARFSSQFPDVKVIDNLIPLTTWSDYADGLVTQIAGGNVPDIINIAIEGVRLAVSRGLLEPLDDYIAASPKAQELLAKIPKELKDALTVDGKLYEIPNGWQCMVIYYNKLIFDAAGVKYPREDWTWDDFLETSKALTSGEGAKKVYGYGMPWFNFAHYPWFLTNGTYPISKDGSASNLTDPKLIEATTFLHDLVHVHKVSPDPIGLTVYDKFAGGALAMTSAGRWPVPGWVKSGFTSFDVVSWPKKNGGETVFGCAGWGISPESKNKQAAFDAILELISLETVTEIVEIGQQIPIYKEAAESPTFRSAPANAALFYNVIDDTRPVAAPTYFSELDRILSRTMDSIITQAETPEDALAKADKELKRAIRKG</sequence>
<dbReference type="InterPro" id="IPR006311">
    <property type="entry name" value="TAT_signal"/>
</dbReference>
<dbReference type="RefSeq" id="WP_024314595.1">
    <property type="nucleotide sequence ID" value="NZ_ATTO01000013.1"/>
</dbReference>
<keyword evidence="3" id="KW-1003">Cell membrane</keyword>
<keyword evidence="7" id="KW-0564">Palmitate</keyword>
<dbReference type="Gene3D" id="3.40.190.10">
    <property type="entry name" value="Periplasmic binding protein-like II"/>
    <property type="match status" value="1"/>
</dbReference>
<evidence type="ECO:0008006" key="12">
    <source>
        <dbReference type="Google" id="ProtNLM"/>
    </source>
</evidence>
<dbReference type="HOGENOM" id="CLU_031285_10_5_5"/>
<evidence type="ECO:0000313" key="11">
    <source>
        <dbReference type="Proteomes" id="UP000019443"/>
    </source>
</evidence>
<dbReference type="InterPro" id="IPR006059">
    <property type="entry name" value="SBP"/>
</dbReference>
<dbReference type="PANTHER" id="PTHR43649">
    <property type="entry name" value="ARABINOSE-BINDING PROTEIN-RELATED"/>
    <property type="match status" value="1"/>
</dbReference>
<evidence type="ECO:0000313" key="10">
    <source>
        <dbReference type="EMBL" id="CDM63229.1"/>
    </source>
</evidence>
<evidence type="ECO:0000256" key="3">
    <source>
        <dbReference type="ARBA" id="ARBA00022475"/>
    </source>
</evidence>
<keyword evidence="4 9" id="KW-0732">Signal</keyword>
<dbReference type="EMBL" id="HG916855">
    <property type="protein sequence ID" value="CDM63229.1"/>
    <property type="molecule type" value="Genomic_DNA"/>
</dbReference>
<feature type="chain" id="PRO_5004883186" description="Sugar ABC transporter substrate-binding protein" evidence="9">
    <location>
        <begin position="28"/>
        <end position="419"/>
    </location>
</feature>
<keyword evidence="10" id="KW-0614">Plasmid</keyword>
<dbReference type="PANTHER" id="PTHR43649:SF33">
    <property type="entry name" value="POLYGALACTURONAN_RHAMNOGALACTURONAN-BINDING PROTEIN YTCQ"/>
    <property type="match status" value="1"/>
</dbReference>
<dbReference type="Proteomes" id="UP000019443">
    <property type="component" value="Plasmid pLPU83d"/>
</dbReference>
<dbReference type="InterPro" id="IPR050490">
    <property type="entry name" value="Bact_solute-bd_prot1"/>
</dbReference>
<proteinExistence type="inferred from homology"/>
<evidence type="ECO:0000256" key="6">
    <source>
        <dbReference type="ARBA" id="ARBA00023136"/>
    </source>
</evidence>
<evidence type="ECO:0000256" key="4">
    <source>
        <dbReference type="ARBA" id="ARBA00022729"/>
    </source>
</evidence>
<keyword evidence="6" id="KW-0472">Membrane</keyword>
<protein>
    <recommendedName>
        <fullName evidence="12">Sugar ABC transporter substrate-binding protein</fullName>
    </recommendedName>
</protein>
<evidence type="ECO:0000256" key="9">
    <source>
        <dbReference type="SAM" id="SignalP"/>
    </source>
</evidence>
<comment type="similarity">
    <text evidence="2">Belongs to the bacterial solute-binding protein 1 family.</text>
</comment>